<dbReference type="GO" id="GO:0004553">
    <property type="term" value="F:hydrolase activity, hydrolyzing O-glycosyl compounds"/>
    <property type="evidence" value="ECO:0007669"/>
    <property type="project" value="InterPro"/>
</dbReference>
<dbReference type="PANTHER" id="PTHR31263:SF44">
    <property type="entry name" value="OS04G0481200 PROTEIN"/>
    <property type="match status" value="1"/>
</dbReference>
<reference evidence="6 7" key="1">
    <citation type="submission" date="2023-10" db="EMBL/GenBank/DDBJ databases">
        <title>Chromosome-scale genome assembly provides insights into flower coloration mechanisms of Canna indica.</title>
        <authorList>
            <person name="Li C."/>
        </authorList>
    </citation>
    <scope>NUCLEOTIDE SEQUENCE [LARGE SCALE GENOMIC DNA]</scope>
    <source>
        <tissue evidence="6">Flower</tissue>
    </source>
</reference>
<evidence type="ECO:0000256" key="3">
    <source>
        <dbReference type="ARBA" id="ARBA00023295"/>
    </source>
</evidence>
<evidence type="ECO:0000256" key="4">
    <source>
        <dbReference type="RuleBase" id="RU361153"/>
    </source>
</evidence>
<evidence type="ECO:0000256" key="2">
    <source>
        <dbReference type="ARBA" id="ARBA00022801"/>
    </source>
</evidence>
<evidence type="ECO:0000313" key="6">
    <source>
        <dbReference type="EMBL" id="WOL13375.1"/>
    </source>
</evidence>
<sequence length="111" mass="12258">MQKRAEAVHSVNSDVIVISTGLSFDNDLSYLSKEQIEVTFKGKLVLELHRYGSSDGQAWANGNPNNVCGSVKGNVMRRAGFLLDQGWPLFLSEFGLIKEAQIPMITDTWVA</sequence>
<comment type="similarity">
    <text evidence="1 4">Belongs to the glycosyl hydrolase 5 (cellulase A) family.</text>
</comment>
<keyword evidence="2 4" id="KW-0378">Hydrolase</keyword>
<dbReference type="GO" id="GO:0000272">
    <property type="term" value="P:polysaccharide catabolic process"/>
    <property type="evidence" value="ECO:0007669"/>
    <property type="project" value="InterPro"/>
</dbReference>
<keyword evidence="3 4" id="KW-0326">Glycosidase</keyword>
<dbReference type="InterPro" id="IPR001547">
    <property type="entry name" value="Glyco_hydro_5"/>
</dbReference>
<dbReference type="Gene3D" id="3.20.20.80">
    <property type="entry name" value="Glycosidases"/>
    <property type="match status" value="1"/>
</dbReference>
<accession>A0AAQ3KRD5</accession>
<keyword evidence="7" id="KW-1185">Reference proteome</keyword>
<name>A0AAQ3KRD5_9LILI</name>
<evidence type="ECO:0000259" key="5">
    <source>
        <dbReference type="Pfam" id="PF00150"/>
    </source>
</evidence>
<dbReference type="InterPro" id="IPR017853">
    <property type="entry name" value="GH"/>
</dbReference>
<organism evidence="6 7">
    <name type="scientific">Canna indica</name>
    <name type="common">Indian-shot</name>
    <dbReference type="NCBI Taxonomy" id="4628"/>
    <lineage>
        <taxon>Eukaryota</taxon>
        <taxon>Viridiplantae</taxon>
        <taxon>Streptophyta</taxon>
        <taxon>Embryophyta</taxon>
        <taxon>Tracheophyta</taxon>
        <taxon>Spermatophyta</taxon>
        <taxon>Magnoliopsida</taxon>
        <taxon>Liliopsida</taxon>
        <taxon>Zingiberales</taxon>
        <taxon>Cannaceae</taxon>
        <taxon>Canna</taxon>
    </lineage>
</organism>
<protein>
    <recommendedName>
        <fullName evidence="5">Glycoside hydrolase family 5 domain-containing protein</fullName>
    </recommendedName>
</protein>
<dbReference type="Pfam" id="PF00150">
    <property type="entry name" value="Cellulase"/>
    <property type="match status" value="1"/>
</dbReference>
<dbReference type="SUPFAM" id="SSF51445">
    <property type="entry name" value="(Trans)glycosidases"/>
    <property type="match status" value="1"/>
</dbReference>
<dbReference type="AlphaFoldDB" id="A0AAQ3KRD5"/>
<feature type="domain" description="Glycoside hydrolase family 5" evidence="5">
    <location>
        <begin position="4"/>
        <end position="101"/>
    </location>
</feature>
<gene>
    <name evidence="6" type="ORF">Cni_G22145</name>
</gene>
<evidence type="ECO:0000256" key="1">
    <source>
        <dbReference type="ARBA" id="ARBA00005641"/>
    </source>
</evidence>
<evidence type="ECO:0000313" key="7">
    <source>
        <dbReference type="Proteomes" id="UP001327560"/>
    </source>
</evidence>
<dbReference type="PANTHER" id="PTHR31263">
    <property type="entry name" value="CELLULASE FAMILY PROTEIN (AFU_ORTHOLOGUE AFUA_5G14560)"/>
    <property type="match status" value="1"/>
</dbReference>
<proteinExistence type="inferred from homology"/>
<dbReference type="Proteomes" id="UP001327560">
    <property type="component" value="Chromosome 7"/>
</dbReference>
<dbReference type="EMBL" id="CP136896">
    <property type="protein sequence ID" value="WOL13375.1"/>
    <property type="molecule type" value="Genomic_DNA"/>
</dbReference>